<comment type="caution">
    <text evidence="5">The sequence shown here is derived from an EMBL/GenBank/DDBJ whole genome shotgun (WGS) entry which is preliminary data.</text>
</comment>
<feature type="domain" description="RanBP2-type" evidence="4">
    <location>
        <begin position="25"/>
        <end position="55"/>
    </location>
</feature>
<dbReference type="Proteomes" id="UP001596504">
    <property type="component" value="Unassembled WGS sequence"/>
</dbReference>
<dbReference type="InterPro" id="IPR001876">
    <property type="entry name" value="Znf_RanBP2"/>
</dbReference>
<keyword evidence="3" id="KW-0862">Zinc</keyword>
<keyword evidence="1" id="KW-0479">Metal-binding</keyword>
<dbReference type="PROSITE" id="PS01358">
    <property type="entry name" value="ZF_RANBP2_1"/>
    <property type="match status" value="1"/>
</dbReference>
<evidence type="ECO:0000256" key="3">
    <source>
        <dbReference type="ARBA" id="ARBA00022833"/>
    </source>
</evidence>
<keyword evidence="2" id="KW-0863">Zinc-finger</keyword>
<evidence type="ECO:0000259" key="4">
    <source>
        <dbReference type="PROSITE" id="PS50199"/>
    </source>
</evidence>
<dbReference type="EMBL" id="JBHTCJ010000026">
    <property type="protein sequence ID" value="MFC7345047.1"/>
    <property type="molecule type" value="Genomic_DNA"/>
</dbReference>
<dbReference type="PROSITE" id="PS50199">
    <property type="entry name" value="ZF_RANBP2_2"/>
    <property type="match status" value="1"/>
</dbReference>
<accession>A0ABW2LV69</accession>
<protein>
    <submittedName>
        <fullName evidence="5">Zinc finger Ran-binding domain-containing protein</fullName>
    </submittedName>
</protein>
<organism evidence="5 6">
    <name type="scientific">Saccharopolyspora griseoalba</name>
    <dbReference type="NCBI Taxonomy" id="1431848"/>
    <lineage>
        <taxon>Bacteria</taxon>
        <taxon>Bacillati</taxon>
        <taxon>Actinomycetota</taxon>
        <taxon>Actinomycetes</taxon>
        <taxon>Pseudonocardiales</taxon>
        <taxon>Pseudonocardiaceae</taxon>
        <taxon>Saccharopolyspora</taxon>
    </lineage>
</organism>
<keyword evidence="6" id="KW-1185">Reference proteome</keyword>
<dbReference type="Gene3D" id="2.30.30.380">
    <property type="entry name" value="Zn-finger domain of Sec23/24"/>
    <property type="match status" value="1"/>
</dbReference>
<gene>
    <name evidence="5" type="ORF">ACFQRI_26850</name>
</gene>
<evidence type="ECO:0000313" key="5">
    <source>
        <dbReference type="EMBL" id="MFC7345047.1"/>
    </source>
</evidence>
<evidence type="ECO:0000256" key="1">
    <source>
        <dbReference type="ARBA" id="ARBA00022723"/>
    </source>
</evidence>
<sequence>MTVLDEVLAAATDVEDEFIRSAARRAGVLWSCERCSFDNLAHDMKCDGCQGAKPHSPAVHQSGSDVALEVDFPAMGHMVAVSGRAVFWLADRHASLDGTDVALTGTGRRLLEAPLRGDGIVRFDSLIEHDLAEGKPSAGTTAADAVNVLCDPAAIERVLYPPYIADPTQRPIDPSLQPPDALRENDPLLIDMPMGSAYWLYGLDLVAAPLTTENTIAWGDAAIVDIASVVAEFPRLPEIRNRLLGEMHGTSESIQG</sequence>
<reference evidence="6" key="1">
    <citation type="journal article" date="2019" name="Int. J. Syst. Evol. Microbiol.">
        <title>The Global Catalogue of Microorganisms (GCM) 10K type strain sequencing project: providing services to taxonomists for standard genome sequencing and annotation.</title>
        <authorList>
            <consortium name="The Broad Institute Genomics Platform"/>
            <consortium name="The Broad Institute Genome Sequencing Center for Infectious Disease"/>
            <person name="Wu L."/>
            <person name="Ma J."/>
        </authorList>
    </citation>
    <scope>NUCLEOTIDE SEQUENCE [LARGE SCALE GENOMIC DNA]</scope>
    <source>
        <strain evidence="6">WLHS5</strain>
    </source>
</reference>
<evidence type="ECO:0000313" key="6">
    <source>
        <dbReference type="Proteomes" id="UP001596504"/>
    </source>
</evidence>
<dbReference type="RefSeq" id="WP_380673419.1">
    <property type="nucleotide sequence ID" value="NZ_JBHTCJ010000026.1"/>
</dbReference>
<evidence type="ECO:0000256" key="2">
    <source>
        <dbReference type="ARBA" id="ARBA00022771"/>
    </source>
</evidence>
<name>A0ABW2LV69_9PSEU</name>
<proteinExistence type="predicted"/>